<keyword evidence="4" id="KW-0233">DNA recombination</keyword>
<sequence>MRAINKLSAAKVNAISKPGLHADGLNLYLQVGPTGTKSWLFRYMKDGKAKSMGFGPAHTVPLAMAREKAAEARRRLLEGVDPLEERNAIRMARSAEAAKVMTFRQCADAYIRAHRSGWKNIKHAGQWESTLETYVYPKFGDLPVAAVDVGLVLKAIEPIWAEKTETASRVRGRIESILDWATARGLRFGDNPARWRGHLDNLLPKRSKVAKVKHHPALPYAEMSAFMAGLRGMEGVSPKALEFAILTATRTGETVGASWSEVDLAAGMWTIPGDRMKAGKEHRVPLSKRAVELLSALPREADNDFVFIGDRKGKPLSNMALLMTLRRMGRDDLTTHGFRSTFRDWAAEMTAYPNELVEMALAHTISDKTEAAYRRGDMVEKRRRLMQDWSDFCARPAASADNVTPIRGGV</sequence>
<dbReference type="SUPFAM" id="SSF56349">
    <property type="entry name" value="DNA breaking-rejoining enzymes"/>
    <property type="match status" value="1"/>
</dbReference>
<dbReference type="Gene3D" id="1.10.150.130">
    <property type="match status" value="1"/>
</dbReference>
<dbReference type="PANTHER" id="PTHR30629:SF2">
    <property type="entry name" value="PROPHAGE INTEGRASE INTS-RELATED"/>
    <property type="match status" value="1"/>
</dbReference>
<keyword evidence="7" id="KW-1185">Reference proteome</keyword>
<dbReference type="Pfam" id="PF13356">
    <property type="entry name" value="Arm-DNA-bind_3"/>
    <property type="match status" value="1"/>
</dbReference>
<keyword evidence="2" id="KW-0229">DNA integration</keyword>
<dbReference type="Pfam" id="PF22022">
    <property type="entry name" value="Phage_int_M"/>
    <property type="match status" value="1"/>
</dbReference>
<accession>A0A1X7NEH1</accession>
<feature type="domain" description="Tyr recombinase" evidence="5">
    <location>
        <begin position="213"/>
        <end position="386"/>
    </location>
</feature>
<dbReference type="GO" id="GO:0006310">
    <property type="term" value="P:DNA recombination"/>
    <property type="evidence" value="ECO:0007669"/>
    <property type="project" value="UniProtKB-KW"/>
</dbReference>
<proteinExistence type="inferred from homology"/>
<dbReference type="CDD" id="cd00801">
    <property type="entry name" value="INT_P4_C"/>
    <property type="match status" value="1"/>
</dbReference>
<dbReference type="GO" id="GO:0015074">
    <property type="term" value="P:DNA integration"/>
    <property type="evidence" value="ECO:0007669"/>
    <property type="project" value="UniProtKB-KW"/>
</dbReference>
<evidence type="ECO:0000313" key="6">
    <source>
        <dbReference type="EMBL" id="SMH36095.1"/>
    </source>
</evidence>
<keyword evidence="3" id="KW-0238">DNA-binding</keyword>
<reference evidence="6 7" key="1">
    <citation type="submission" date="2017-04" db="EMBL/GenBank/DDBJ databases">
        <authorList>
            <person name="Afonso C.L."/>
            <person name="Miller P.J."/>
            <person name="Scott M.A."/>
            <person name="Spackman E."/>
            <person name="Goraichik I."/>
            <person name="Dimitrov K.M."/>
            <person name="Suarez D.L."/>
            <person name="Swayne D.E."/>
        </authorList>
    </citation>
    <scope>NUCLEOTIDE SEQUENCE [LARGE SCALE GENOMIC DNA]</scope>
    <source>
        <strain evidence="6 7">B5P</strain>
    </source>
</reference>
<dbReference type="AlphaFoldDB" id="A0A1X7NEH1"/>
<dbReference type="InterPro" id="IPR013762">
    <property type="entry name" value="Integrase-like_cat_sf"/>
</dbReference>
<gene>
    <name evidence="6" type="ORF">SAMN02982922_1693</name>
</gene>
<evidence type="ECO:0000256" key="2">
    <source>
        <dbReference type="ARBA" id="ARBA00022908"/>
    </source>
</evidence>
<dbReference type="InterPro" id="IPR025166">
    <property type="entry name" value="Integrase_DNA_bind_dom"/>
</dbReference>
<dbReference type="Proteomes" id="UP000193083">
    <property type="component" value="Unassembled WGS sequence"/>
</dbReference>
<comment type="similarity">
    <text evidence="1">Belongs to the 'phage' integrase family.</text>
</comment>
<dbReference type="PROSITE" id="PS51898">
    <property type="entry name" value="TYR_RECOMBINASE"/>
    <property type="match status" value="1"/>
</dbReference>
<dbReference type="InterPro" id="IPR010998">
    <property type="entry name" value="Integrase_recombinase_N"/>
</dbReference>
<evidence type="ECO:0000313" key="7">
    <source>
        <dbReference type="Proteomes" id="UP000193083"/>
    </source>
</evidence>
<dbReference type="Gene3D" id="3.30.160.390">
    <property type="entry name" value="Integrase, DNA-binding domain"/>
    <property type="match status" value="1"/>
</dbReference>
<evidence type="ECO:0000256" key="4">
    <source>
        <dbReference type="ARBA" id="ARBA00023172"/>
    </source>
</evidence>
<dbReference type="OrthoDB" id="9795573at2"/>
<organism evidence="6 7">
    <name type="scientific">Mesorhizobium australicum</name>
    <dbReference type="NCBI Taxonomy" id="536018"/>
    <lineage>
        <taxon>Bacteria</taxon>
        <taxon>Pseudomonadati</taxon>
        <taxon>Pseudomonadota</taxon>
        <taxon>Alphaproteobacteria</taxon>
        <taxon>Hyphomicrobiales</taxon>
        <taxon>Phyllobacteriaceae</taxon>
        <taxon>Mesorhizobium</taxon>
    </lineage>
</organism>
<dbReference type="InterPro" id="IPR053876">
    <property type="entry name" value="Phage_int_M"/>
</dbReference>
<dbReference type="InterPro" id="IPR038488">
    <property type="entry name" value="Integrase_DNA-bd_sf"/>
</dbReference>
<evidence type="ECO:0000256" key="3">
    <source>
        <dbReference type="ARBA" id="ARBA00023125"/>
    </source>
</evidence>
<dbReference type="InterPro" id="IPR011010">
    <property type="entry name" value="DNA_brk_join_enz"/>
</dbReference>
<dbReference type="InterPro" id="IPR050808">
    <property type="entry name" value="Phage_Integrase"/>
</dbReference>
<evidence type="ECO:0000259" key="5">
    <source>
        <dbReference type="PROSITE" id="PS51898"/>
    </source>
</evidence>
<dbReference type="InterPro" id="IPR002104">
    <property type="entry name" value="Integrase_catalytic"/>
</dbReference>
<dbReference type="RefSeq" id="WP_085463767.1">
    <property type="nucleotide sequence ID" value="NZ_FXBL01000004.1"/>
</dbReference>
<name>A0A1X7NEH1_9HYPH</name>
<evidence type="ECO:0000256" key="1">
    <source>
        <dbReference type="ARBA" id="ARBA00008857"/>
    </source>
</evidence>
<dbReference type="EMBL" id="FXBL01000004">
    <property type="protein sequence ID" value="SMH36095.1"/>
    <property type="molecule type" value="Genomic_DNA"/>
</dbReference>
<dbReference type="Pfam" id="PF00589">
    <property type="entry name" value="Phage_integrase"/>
    <property type="match status" value="1"/>
</dbReference>
<dbReference type="PANTHER" id="PTHR30629">
    <property type="entry name" value="PROPHAGE INTEGRASE"/>
    <property type="match status" value="1"/>
</dbReference>
<dbReference type="GO" id="GO:0003677">
    <property type="term" value="F:DNA binding"/>
    <property type="evidence" value="ECO:0007669"/>
    <property type="project" value="UniProtKB-KW"/>
</dbReference>
<dbReference type="Gene3D" id="1.10.443.10">
    <property type="entry name" value="Intergrase catalytic core"/>
    <property type="match status" value="1"/>
</dbReference>
<protein>
    <submittedName>
        <fullName evidence="6">Integrase</fullName>
    </submittedName>
</protein>